<organism evidence="2 3">
    <name type="scientific">Aureobasidium pullulans</name>
    <name type="common">Black yeast</name>
    <name type="synonym">Pullularia pullulans</name>
    <dbReference type="NCBI Taxonomy" id="5580"/>
    <lineage>
        <taxon>Eukaryota</taxon>
        <taxon>Fungi</taxon>
        <taxon>Dikarya</taxon>
        <taxon>Ascomycota</taxon>
        <taxon>Pezizomycotina</taxon>
        <taxon>Dothideomycetes</taxon>
        <taxon>Dothideomycetidae</taxon>
        <taxon>Dothideales</taxon>
        <taxon>Saccotheciaceae</taxon>
        <taxon>Aureobasidium</taxon>
    </lineage>
</organism>
<sequence>MSPTNNLIDKRAEFQHSTSLPIFNSCRCPMATKQELITQKYLLLSVIHLNGFEMSTQMAELVFSRWPPAMGDRPTSAQEILKTYDKILHQVTNPQDLTQGKSPTDQQQPMAETPSKTPKISKSVKTNPKPDIASPFSLVRPKKSVQSTHMASHDPDSCQQPDHLSQAARKPDIMPFSPVHPESQPIRKPIYVPFDNDYDVKQSDDDEKNQQRSQSEETPSKKQRTK</sequence>
<evidence type="ECO:0000313" key="3">
    <source>
        <dbReference type="Proteomes" id="UP000308014"/>
    </source>
</evidence>
<name>A0A4V4IC29_AURPU</name>
<feature type="compositionally biased region" description="Polar residues" evidence="1">
    <location>
        <begin position="93"/>
        <end position="126"/>
    </location>
</feature>
<reference evidence="2 3" key="1">
    <citation type="submission" date="2018-10" db="EMBL/GenBank/DDBJ databases">
        <title>Fifty Aureobasidium pullulans genomes reveal a recombining polyextremotolerant generalist.</title>
        <authorList>
            <person name="Gostincar C."/>
            <person name="Turk M."/>
            <person name="Zajc J."/>
            <person name="Gunde-Cimerman N."/>
        </authorList>
    </citation>
    <scope>NUCLEOTIDE SEQUENCE [LARGE SCALE GENOMIC DNA]</scope>
    <source>
        <strain evidence="2 3">EXF-11318</strain>
    </source>
</reference>
<dbReference type="AlphaFoldDB" id="A0A4V4IC29"/>
<evidence type="ECO:0000313" key="2">
    <source>
        <dbReference type="EMBL" id="THW17784.1"/>
    </source>
</evidence>
<feature type="region of interest" description="Disordered" evidence="1">
    <location>
        <begin position="93"/>
        <end position="226"/>
    </location>
</feature>
<dbReference type="EMBL" id="QZAJ01000100">
    <property type="protein sequence ID" value="THW17784.1"/>
    <property type="molecule type" value="Genomic_DNA"/>
</dbReference>
<proteinExistence type="predicted"/>
<gene>
    <name evidence="2" type="ORF">D6D24_03741</name>
</gene>
<evidence type="ECO:0000256" key="1">
    <source>
        <dbReference type="SAM" id="MobiDB-lite"/>
    </source>
</evidence>
<feature type="compositionally biased region" description="Basic and acidic residues" evidence="1">
    <location>
        <begin position="198"/>
        <end position="220"/>
    </location>
</feature>
<dbReference type="Proteomes" id="UP000308014">
    <property type="component" value="Unassembled WGS sequence"/>
</dbReference>
<accession>A0A4V4IC29</accession>
<comment type="caution">
    <text evidence="2">The sequence shown here is derived from an EMBL/GenBank/DDBJ whole genome shotgun (WGS) entry which is preliminary data.</text>
</comment>
<protein>
    <submittedName>
        <fullName evidence="2">Uncharacterized protein</fullName>
    </submittedName>
</protein>